<dbReference type="PROSITE" id="PS51353">
    <property type="entry name" value="ARSC"/>
    <property type="match status" value="1"/>
</dbReference>
<evidence type="ECO:0000313" key="3">
    <source>
        <dbReference type="EMBL" id="QDY70210.1"/>
    </source>
</evidence>
<protein>
    <submittedName>
        <fullName evidence="3">Spx/MgsR family RNA polymerase-binding regulatory protein</fullName>
    </submittedName>
</protein>
<dbReference type="PANTHER" id="PTHR30041:SF8">
    <property type="entry name" value="PROTEIN YFFB"/>
    <property type="match status" value="1"/>
</dbReference>
<reference evidence="3 4" key="1">
    <citation type="submission" date="2019-07" db="EMBL/GenBank/DDBJ databases">
        <title>Litoreibacter alkalisoli sp. nov., isolated from saline-alkaline soil.</title>
        <authorList>
            <person name="Wang S."/>
            <person name="Xu L."/>
            <person name="Xing Y.-T."/>
            <person name="Sun J.-Q."/>
        </authorList>
    </citation>
    <scope>NUCLEOTIDE SEQUENCE [LARGE SCALE GENOMIC DNA]</scope>
    <source>
        <strain evidence="3 4">LN3S51</strain>
    </source>
</reference>
<evidence type="ECO:0000313" key="4">
    <source>
        <dbReference type="Proteomes" id="UP000318483"/>
    </source>
</evidence>
<dbReference type="Proteomes" id="UP000318483">
    <property type="component" value="Chromosome"/>
</dbReference>
<dbReference type="PANTHER" id="PTHR30041">
    <property type="entry name" value="ARSENATE REDUCTASE"/>
    <property type="match status" value="1"/>
</dbReference>
<dbReference type="SUPFAM" id="SSF52833">
    <property type="entry name" value="Thioredoxin-like"/>
    <property type="match status" value="1"/>
</dbReference>
<name>A0A5B8J789_9RHOB</name>
<accession>A0A5B8J789</accession>
<dbReference type="Pfam" id="PF03960">
    <property type="entry name" value="ArsC"/>
    <property type="match status" value="1"/>
</dbReference>
<dbReference type="InterPro" id="IPR006504">
    <property type="entry name" value="Tscrpt_reg_Spx/MgsR"/>
</dbReference>
<dbReference type="NCBIfam" id="TIGR01617">
    <property type="entry name" value="arsC_related"/>
    <property type="match status" value="1"/>
</dbReference>
<dbReference type="Gene3D" id="3.40.30.10">
    <property type="entry name" value="Glutaredoxin"/>
    <property type="match status" value="1"/>
</dbReference>
<dbReference type="EMBL" id="CP042261">
    <property type="protein sequence ID" value="QDY70210.1"/>
    <property type="molecule type" value="Genomic_DNA"/>
</dbReference>
<dbReference type="OrthoDB" id="9803749at2"/>
<gene>
    <name evidence="3" type="ORF">FPZ52_02260</name>
</gene>
<comment type="similarity">
    <text evidence="1 2">Belongs to the ArsC family.</text>
</comment>
<sequence>MLKLYGLKTCDTCRKALKALEAGGKPVEFIDVRKTPPSAELLAQWLDQVGDKLLNTKSTTWRGLDQVDRDRPVVELLAEQPTLIKRPVIEGAGKVTVGWTKEVQAIYLD</sequence>
<proteinExistence type="inferred from homology"/>
<dbReference type="AlphaFoldDB" id="A0A5B8J789"/>
<evidence type="ECO:0000256" key="1">
    <source>
        <dbReference type="ARBA" id="ARBA00007198"/>
    </source>
</evidence>
<evidence type="ECO:0000256" key="2">
    <source>
        <dbReference type="PROSITE-ProRule" id="PRU01282"/>
    </source>
</evidence>
<dbReference type="InterPro" id="IPR036249">
    <property type="entry name" value="Thioredoxin-like_sf"/>
</dbReference>
<organism evidence="3 4">
    <name type="scientific">Qingshengfaniella alkalisoli</name>
    <dbReference type="NCBI Taxonomy" id="2599296"/>
    <lineage>
        <taxon>Bacteria</taxon>
        <taxon>Pseudomonadati</taxon>
        <taxon>Pseudomonadota</taxon>
        <taxon>Alphaproteobacteria</taxon>
        <taxon>Rhodobacterales</taxon>
        <taxon>Paracoccaceae</taxon>
        <taxon>Qingshengfaniella</taxon>
    </lineage>
</organism>
<dbReference type="InterPro" id="IPR006660">
    <property type="entry name" value="Arsenate_reductase-like"/>
</dbReference>
<keyword evidence="4" id="KW-1185">Reference proteome</keyword>
<dbReference type="KEGG" id="lit:FPZ52_02260"/>